<dbReference type="PANTHER" id="PTHR14894">
    <property type="entry name" value="CDK5 REGULATORY SUBUNIT-ASSOCIATED PROTEIN 3"/>
    <property type="match status" value="1"/>
</dbReference>
<dbReference type="Proteomes" id="UP001378592">
    <property type="component" value="Unassembled WGS sequence"/>
</dbReference>
<dbReference type="AlphaFoldDB" id="A0AAN9YWJ1"/>
<dbReference type="EMBL" id="JAZDUA010000717">
    <property type="protein sequence ID" value="KAK7789713.1"/>
    <property type="molecule type" value="Genomic_DNA"/>
</dbReference>
<evidence type="ECO:0000313" key="2">
    <source>
        <dbReference type="EMBL" id="KAK7789713.1"/>
    </source>
</evidence>
<dbReference type="PANTHER" id="PTHR14894:SF0">
    <property type="entry name" value="CDK5 REGULATORY SUBUNIT-ASSOCIATED PROTEIN 3"/>
    <property type="match status" value="1"/>
</dbReference>
<dbReference type="Pfam" id="PF05600">
    <property type="entry name" value="CDK5RAP3"/>
    <property type="match status" value="1"/>
</dbReference>
<comment type="caution">
    <text evidence="2">The sequence shown here is derived from an EMBL/GenBank/DDBJ whole genome shotgun (WGS) entry which is preliminary data.</text>
</comment>
<name>A0AAN9YWJ1_9ORTH</name>
<dbReference type="GO" id="GO:0012505">
    <property type="term" value="C:endomembrane system"/>
    <property type="evidence" value="ECO:0007669"/>
    <property type="project" value="TreeGrafter"/>
</dbReference>
<evidence type="ECO:0000256" key="1">
    <source>
        <dbReference type="ARBA" id="ARBA00007478"/>
    </source>
</evidence>
<accession>A0AAN9YWJ1</accession>
<dbReference type="GO" id="GO:0007346">
    <property type="term" value="P:regulation of mitotic cell cycle"/>
    <property type="evidence" value="ECO:0007669"/>
    <property type="project" value="TreeGrafter"/>
</dbReference>
<organism evidence="2 3">
    <name type="scientific">Gryllus longicercus</name>
    <dbReference type="NCBI Taxonomy" id="2509291"/>
    <lineage>
        <taxon>Eukaryota</taxon>
        <taxon>Metazoa</taxon>
        <taxon>Ecdysozoa</taxon>
        <taxon>Arthropoda</taxon>
        <taxon>Hexapoda</taxon>
        <taxon>Insecta</taxon>
        <taxon>Pterygota</taxon>
        <taxon>Neoptera</taxon>
        <taxon>Polyneoptera</taxon>
        <taxon>Orthoptera</taxon>
        <taxon>Ensifera</taxon>
        <taxon>Gryllidea</taxon>
        <taxon>Grylloidea</taxon>
        <taxon>Gryllidae</taxon>
        <taxon>Gryllinae</taxon>
        <taxon>Gryllus</taxon>
    </lineage>
</organism>
<gene>
    <name evidence="2" type="ORF">R5R35_014753</name>
</gene>
<evidence type="ECO:0008006" key="4">
    <source>
        <dbReference type="Google" id="ProtNLM"/>
    </source>
</evidence>
<sequence>MEQDIPIDIHTNKLLDWLVSRRHVNRDWQTHVLTIRAKINNAIQDMPVHEGIAKLLSGSYINYFHCKNIIEILRETEASSRNIFGSYGSQRMKDWQEIVKLYEKDSVYLAEVAQMLMRNVNFEVPSLKKQIAKCEQLQTECDKQVLDYQKRYNSMQNELKVLFKQLGIEGKKVKHELVARLQELPDIYNKVAENAKLLSKAVEYYSAFVVLITGQEHPGGCVSMLKYLIEHGNTTTYEWTYGEAPIKIEEPPLIVNLEDEIENIENDTIDFGEDEGGIDFGDDNGNEIDFGENVVDESGDIDWGNSTEVETAEVSTAEAQEIDFDISLEESGIVVESAGMEGGVAKDFNAYTILDNPKTRNMIIDDLMELQAFLKMRLFDMKGANDLISMSQMQSADTILQVQTPESILAMLDVVQVTLANLTSTSAQYLHNIKHSERFVEHMAHNVKQKESVMQRCKDSQDAARKRKVELQEEAKALQPRVQLIIKKTKELQKEIEQDISKRYKNRPVNIMGGVNMM</sequence>
<comment type="similarity">
    <text evidence="1">Belongs to the CDK5RAP3 family.</text>
</comment>
<protein>
    <recommendedName>
        <fullName evidence="4">CDK5 regulatory subunit-associated protein 3</fullName>
    </recommendedName>
</protein>
<proteinExistence type="inferred from homology"/>
<dbReference type="InterPro" id="IPR008491">
    <property type="entry name" value="CDK5RAP3"/>
</dbReference>
<evidence type="ECO:0000313" key="3">
    <source>
        <dbReference type="Proteomes" id="UP001378592"/>
    </source>
</evidence>
<reference evidence="2 3" key="1">
    <citation type="submission" date="2024-03" db="EMBL/GenBank/DDBJ databases">
        <title>The genome assembly and annotation of the cricket Gryllus longicercus Weissman &amp; Gray.</title>
        <authorList>
            <person name="Szrajer S."/>
            <person name="Gray D."/>
            <person name="Ylla G."/>
        </authorList>
    </citation>
    <scope>NUCLEOTIDE SEQUENCE [LARGE SCALE GENOMIC DNA]</scope>
    <source>
        <strain evidence="2">DAG 2021-001</strain>
        <tissue evidence="2">Whole body minus gut</tissue>
    </source>
</reference>
<keyword evidence="3" id="KW-1185">Reference proteome</keyword>